<keyword evidence="1" id="KW-1185">Reference proteome</keyword>
<organism evidence="1 2">
    <name type="scientific">Nicotiana tabacum</name>
    <name type="common">Common tobacco</name>
    <dbReference type="NCBI Taxonomy" id="4097"/>
    <lineage>
        <taxon>Eukaryota</taxon>
        <taxon>Viridiplantae</taxon>
        <taxon>Streptophyta</taxon>
        <taxon>Embryophyta</taxon>
        <taxon>Tracheophyta</taxon>
        <taxon>Spermatophyta</taxon>
        <taxon>Magnoliopsida</taxon>
        <taxon>eudicotyledons</taxon>
        <taxon>Gunneridae</taxon>
        <taxon>Pentapetalae</taxon>
        <taxon>asterids</taxon>
        <taxon>lamiids</taxon>
        <taxon>Solanales</taxon>
        <taxon>Solanaceae</taxon>
        <taxon>Nicotianoideae</taxon>
        <taxon>Nicotianeae</taxon>
        <taxon>Nicotiana</taxon>
    </lineage>
</organism>
<proteinExistence type="predicted"/>
<dbReference type="RefSeq" id="XP_075097834.1">
    <property type="nucleotide sequence ID" value="XM_075241733.1"/>
</dbReference>
<reference evidence="1" key="1">
    <citation type="journal article" date="2014" name="Nat. Commun.">
        <title>The tobacco genome sequence and its comparison with those of tomato and potato.</title>
        <authorList>
            <person name="Sierro N."/>
            <person name="Battey J.N."/>
            <person name="Ouadi S."/>
            <person name="Bakaher N."/>
            <person name="Bovet L."/>
            <person name="Willig A."/>
            <person name="Goepfert S."/>
            <person name="Peitsch M.C."/>
            <person name="Ivanov N.V."/>
        </authorList>
    </citation>
    <scope>NUCLEOTIDE SEQUENCE [LARGE SCALE GENOMIC DNA]</scope>
</reference>
<evidence type="ECO:0000313" key="2">
    <source>
        <dbReference type="RefSeq" id="XP_075097834.1"/>
    </source>
</evidence>
<sequence>MGSPSSVTDGFVEFTLDSAHPFYVHPSDSPGSQLVAIPFNGTSFVHWRSSMLTSLSAKNKLGLVTWKVPQPPPNFPYYPYWERCNDMVKAWITNSLTREIAVSVTCLNTARKVWSDINERFGQSNGSKYIHLQREISSTSQGSSDIATYFTKMGALWDELNSAYVGPTCSCRALPKFIEDHHPFQFLSGLNEFYSTIKSSIMLMSPLLSISKTYFLLQHEKVKRRIKLQPLDFLVIQHPSLPPHLIQHMPIQ</sequence>
<gene>
    <name evidence="2" type="primary">LOC142175155</name>
</gene>
<name>A0AC58TKS9_TOBAC</name>
<reference evidence="2" key="2">
    <citation type="submission" date="2025-08" db="UniProtKB">
        <authorList>
            <consortium name="RefSeq"/>
        </authorList>
    </citation>
    <scope>IDENTIFICATION</scope>
    <source>
        <tissue evidence="2">Leaf</tissue>
    </source>
</reference>
<protein>
    <submittedName>
        <fullName evidence="2">Uncharacterized protein LOC142175155</fullName>
    </submittedName>
</protein>
<evidence type="ECO:0000313" key="1">
    <source>
        <dbReference type="Proteomes" id="UP000790787"/>
    </source>
</evidence>
<accession>A0AC58TKS9</accession>
<dbReference type="Proteomes" id="UP000790787">
    <property type="component" value="Chromosome 21"/>
</dbReference>